<dbReference type="GO" id="GO:0046872">
    <property type="term" value="F:metal ion binding"/>
    <property type="evidence" value="ECO:0007669"/>
    <property type="project" value="UniProtKB-KW"/>
</dbReference>
<dbReference type="AlphaFoldDB" id="A0A369T7Q7"/>
<comment type="cofactor">
    <cofactor evidence="1">
        <name>a divalent metal cation</name>
        <dbReference type="ChEBI" id="CHEBI:60240"/>
    </cofactor>
</comment>
<dbReference type="PANTHER" id="PTHR33254">
    <property type="entry name" value="4-HYDROXY-4-METHYL-2-OXOGLUTARATE ALDOLASE 3-RELATED"/>
    <property type="match status" value="1"/>
</dbReference>
<dbReference type="SUPFAM" id="SSF89562">
    <property type="entry name" value="RraA-like"/>
    <property type="match status" value="1"/>
</dbReference>
<comment type="caution">
    <text evidence="7">The sequence shown here is derived from an EMBL/GenBank/DDBJ whole genome shotgun (WGS) entry which is preliminary data.</text>
</comment>
<gene>
    <name evidence="7" type="ORF">DRB17_12875</name>
</gene>
<evidence type="ECO:0000313" key="7">
    <source>
        <dbReference type="EMBL" id="RDD61369.1"/>
    </source>
</evidence>
<accession>A0A369T7Q7</accession>
<dbReference type="InterPro" id="IPR005493">
    <property type="entry name" value="RraA/RraA-like"/>
</dbReference>
<feature type="binding site" evidence="5">
    <location>
        <position position="164"/>
    </location>
    <ligand>
        <name>Mg(2+)</name>
        <dbReference type="ChEBI" id="CHEBI:18420"/>
    </ligand>
</feature>
<dbReference type="CDD" id="cd16841">
    <property type="entry name" value="RraA_family"/>
    <property type="match status" value="1"/>
</dbReference>
<evidence type="ECO:0000256" key="3">
    <source>
        <dbReference type="ARBA" id="ARBA00029596"/>
    </source>
</evidence>
<sequence>MARFRWASRSMCREWMPHRRLRPSRPSSGRPRSMSFRGPGNQQQVVESLHAGTIADVLDAHGVWGCLDPRITCASAGRGPIFGEAYTIAWAPVRKTADIKEAGPSTWTEVRDFLAPDVAEGSGKVYVAGAGPILETMALAGGLSCEALEGRGFEGMVLGGAIRDAHVIKRSGMPVFVSNFTPADTQGGYRVSETGGACTIGSVTVQTGDLIFGDETGVVVVPQAIAPTVIAQALEIEQVETGIVEQIRAGKPLHELVDEETGRI</sequence>
<dbReference type="Proteomes" id="UP000253941">
    <property type="component" value="Unassembled WGS sequence"/>
</dbReference>
<keyword evidence="8" id="KW-1185">Reference proteome</keyword>
<dbReference type="EMBL" id="QPMH01000012">
    <property type="protein sequence ID" value="RDD61369.1"/>
    <property type="molecule type" value="Genomic_DNA"/>
</dbReference>
<keyword evidence="5" id="KW-0479">Metal-binding</keyword>
<evidence type="ECO:0000256" key="5">
    <source>
        <dbReference type="PIRSR" id="PIRSR605493-1"/>
    </source>
</evidence>
<dbReference type="Pfam" id="PF03737">
    <property type="entry name" value="RraA-like"/>
    <property type="match status" value="1"/>
</dbReference>
<feature type="region of interest" description="Disordered" evidence="6">
    <location>
        <begin position="18"/>
        <end position="42"/>
    </location>
</feature>
<organism evidence="7 8">
    <name type="scientific">Ferruginivarius sediminum</name>
    <dbReference type="NCBI Taxonomy" id="2661937"/>
    <lineage>
        <taxon>Bacteria</taxon>
        <taxon>Pseudomonadati</taxon>
        <taxon>Pseudomonadota</taxon>
        <taxon>Alphaproteobacteria</taxon>
        <taxon>Rhodospirillales</taxon>
        <taxon>Rhodospirillaceae</taxon>
        <taxon>Ferruginivarius</taxon>
    </lineage>
</organism>
<comment type="cofactor">
    <cofactor evidence="5">
        <name>Mg(2+)</name>
        <dbReference type="ChEBI" id="CHEBI:18420"/>
    </cofactor>
</comment>
<evidence type="ECO:0000256" key="6">
    <source>
        <dbReference type="SAM" id="MobiDB-lite"/>
    </source>
</evidence>
<dbReference type="Gene3D" id="3.50.30.40">
    <property type="entry name" value="Ribonuclease E inhibitor RraA/RraA-like"/>
    <property type="match status" value="1"/>
</dbReference>
<evidence type="ECO:0000256" key="4">
    <source>
        <dbReference type="ARBA" id="ARBA00030169"/>
    </source>
</evidence>
<evidence type="ECO:0000256" key="1">
    <source>
        <dbReference type="ARBA" id="ARBA00001968"/>
    </source>
</evidence>
<keyword evidence="5" id="KW-0460">Magnesium</keyword>
<proteinExistence type="predicted"/>
<name>A0A369T7Q7_9PROT</name>
<dbReference type="PANTHER" id="PTHR33254:SF4">
    <property type="entry name" value="4-HYDROXY-4-METHYL-2-OXOGLUTARATE ALDOLASE 3-RELATED"/>
    <property type="match status" value="1"/>
</dbReference>
<reference evidence="7 8" key="1">
    <citation type="submission" date="2018-07" db="EMBL/GenBank/DDBJ databases">
        <title>Venubactetium sediminum gen. nov., sp. nov., isolated from a marine solar saltern.</title>
        <authorList>
            <person name="Wang S."/>
        </authorList>
    </citation>
    <scope>NUCLEOTIDE SEQUENCE [LARGE SCALE GENOMIC DNA]</scope>
    <source>
        <strain evidence="7 8">WD2A32</strain>
    </source>
</reference>
<evidence type="ECO:0000313" key="8">
    <source>
        <dbReference type="Proteomes" id="UP000253941"/>
    </source>
</evidence>
<feature type="binding site" evidence="5">
    <location>
        <position position="163"/>
    </location>
    <ligand>
        <name>substrate</name>
    </ligand>
</feature>
<dbReference type="InterPro" id="IPR036704">
    <property type="entry name" value="RraA/RraA-like_sf"/>
</dbReference>
<protein>
    <recommendedName>
        <fullName evidence="2">Putative 4-hydroxy-4-methyl-2-oxoglutarate aldolase</fullName>
    </recommendedName>
    <alternativeName>
        <fullName evidence="3">Regulator of ribonuclease activity homolog</fullName>
    </alternativeName>
    <alternativeName>
        <fullName evidence="4">RraA-like protein</fullName>
    </alternativeName>
</protein>
<feature type="compositionally biased region" description="Low complexity" evidence="6">
    <location>
        <begin position="24"/>
        <end position="40"/>
    </location>
</feature>
<evidence type="ECO:0000256" key="2">
    <source>
        <dbReference type="ARBA" id="ARBA00016549"/>
    </source>
</evidence>